<dbReference type="Proteomes" id="UP000460718">
    <property type="component" value="Unassembled WGS sequence"/>
</dbReference>
<proteinExistence type="predicted"/>
<feature type="region of interest" description="Disordered" evidence="1">
    <location>
        <begin position="1"/>
        <end position="39"/>
    </location>
</feature>
<dbReference type="EMBL" id="QXFW01000752">
    <property type="protein sequence ID" value="KAE9003806.1"/>
    <property type="molecule type" value="Genomic_DNA"/>
</dbReference>
<accession>A0A6A3K8G4</accession>
<comment type="caution">
    <text evidence="2">The sequence shown here is derived from an EMBL/GenBank/DDBJ whole genome shotgun (WGS) entry which is preliminary data.</text>
</comment>
<dbReference type="AlphaFoldDB" id="A0A6A3K8G4"/>
<organism evidence="2 3">
    <name type="scientific">Phytophthora fragariae</name>
    <dbReference type="NCBI Taxonomy" id="53985"/>
    <lineage>
        <taxon>Eukaryota</taxon>
        <taxon>Sar</taxon>
        <taxon>Stramenopiles</taxon>
        <taxon>Oomycota</taxon>
        <taxon>Peronosporomycetes</taxon>
        <taxon>Peronosporales</taxon>
        <taxon>Peronosporaceae</taxon>
        <taxon>Phytophthora</taxon>
    </lineage>
</organism>
<name>A0A6A3K8G4_9STRA</name>
<sequence>MADPHSSFLHFTGNVAAERKLRTPGSQRRPAGSGDEAGGVLQAADAKLRTSCSSGDEAGGDVQAADAKLWLHGCRIAAYMSGMARVLIKQYTILN</sequence>
<protein>
    <submittedName>
        <fullName evidence="2">Uncharacterized protein</fullName>
    </submittedName>
</protein>
<evidence type="ECO:0000313" key="2">
    <source>
        <dbReference type="EMBL" id="KAE9003806.1"/>
    </source>
</evidence>
<reference evidence="2 3" key="1">
    <citation type="submission" date="2018-09" db="EMBL/GenBank/DDBJ databases">
        <title>Genomic investigation of the strawberry pathogen Phytophthora fragariae indicates pathogenicity is determined by transcriptional variation in three key races.</title>
        <authorList>
            <person name="Adams T.M."/>
            <person name="Armitage A.D."/>
            <person name="Sobczyk M.K."/>
            <person name="Bates H.J."/>
            <person name="Dunwell J.M."/>
            <person name="Nellist C.F."/>
            <person name="Harrison R.J."/>
        </authorList>
    </citation>
    <scope>NUCLEOTIDE SEQUENCE [LARGE SCALE GENOMIC DNA]</scope>
    <source>
        <strain evidence="2 3">SCRP245</strain>
    </source>
</reference>
<gene>
    <name evidence="2" type="ORF">PF011_g12753</name>
</gene>
<evidence type="ECO:0000256" key="1">
    <source>
        <dbReference type="SAM" id="MobiDB-lite"/>
    </source>
</evidence>
<evidence type="ECO:0000313" key="3">
    <source>
        <dbReference type="Proteomes" id="UP000460718"/>
    </source>
</evidence>